<keyword evidence="3" id="KW-0862">Zinc</keyword>
<dbReference type="GO" id="GO:0008270">
    <property type="term" value="F:zinc ion binding"/>
    <property type="evidence" value="ECO:0007669"/>
    <property type="project" value="UniProtKB-KW"/>
</dbReference>
<name>A0A2P6U1E9_CHLSO</name>
<dbReference type="PROSITE" id="PS50865">
    <property type="entry name" value="ZF_MYND_2"/>
    <property type="match status" value="1"/>
</dbReference>
<evidence type="ECO:0000256" key="3">
    <source>
        <dbReference type="ARBA" id="ARBA00022833"/>
    </source>
</evidence>
<comment type="caution">
    <text evidence="6">The sequence shown here is derived from an EMBL/GenBank/DDBJ whole genome shotgun (WGS) entry which is preliminary data.</text>
</comment>
<keyword evidence="2 4" id="KW-0863">Zinc-finger</keyword>
<sequence>MAVPLAPLIARLERLLPGFSRPSTADLRDESVFDSILEVHGALQFAAPGSAGPAERRAAERLLSAVADKLLALEAALSSPRGRDLTQSTAVGMQLCAAGGLTSACARLAHCTELGAPVLLRLASALVLITGPSRLALVAALATARRTAPANRAALRFMAVLTGSQVEAVNDVLQTALGLPSSREALRQMELCLPPQPFVRWLAAITDSLLAIGNGLSIGGIGPEGHPSERVDLARYADTCRMVMVPDCHPAHSALPTLQVAVLSDAALCSKVAHLLLEQALPAAARQTGLLPLPGGAALPPGRPMPGDWRFFNTTVALLAQPDCLEEPRNQYYDDHDQQMMHLTLDIVGSMPTACPHAQLPTAHWISWMWLGVLLVQGRGALRLCAEQLPPEVLALIPALHRLAATTPRLLFWVNGPAQAVPGLPASLVKWQWMVLPASAVLHTLYELVEHQGALHTERGEEEANTQLYNSIMPTLAAFGQALLLVAPRLTAEQLQSTERDAILLVPFASSASLVMGHHSPTRLLSHLGPALHAALEQLAAAPPESATPLALRWNVQRSASSREPAADGIPHAAADLAKQAMAAVRRVWAAPETQRQLGEVTAALQAAWAQPALLEIEDAEVAELVAAGSCAYLCCANLGGEGGVAAGQGVGSKRCSGCRTAWYYGTACSHADWRHGGHKRTCKTLAALRQQAKEQRAAGRQA</sequence>
<dbReference type="Proteomes" id="UP000239899">
    <property type="component" value="Unassembled WGS sequence"/>
</dbReference>
<proteinExistence type="predicted"/>
<evidence type="ECO:0000256" key="1">
    <source>
        <dbReference type="ARBA" id="ARBA00022723"/>
    </source>
</evidence>
<dbReference type="EMBL" id="LHPG02000003">
    <property type="protein sequence ID" value="PRW60147.1"/>
    <property type="molecule type" value="Genomic_DNA"/>
</dbReference>
<feature type="domain" description="MYND-type" evidence="5">
    <location>
        <begin position="636"/>
        <end position="683"/>
    </location>
</feature>
<accession>A0A2P6U1E9</accession>
<reference evidence="6 7" key="1">
    <citation type="journal article" date="2018" name="Plant J.">
        <title>Genome sequences of Chlorella sorokiniana UTEX 1602 and Micractinium conductrix SAG 241.80: implications to maltose excretion by a green alga.</title>
        <authorList>
            <person name="Arriola M.B."/>
            <person name="Velmurugan N."/>
            <person name="Zhang Y."/>
            <person name="Plunkett M.H."/>
            <person name="Hondzo H."/>
            <person name="Barney B.M."/>
        </authorList>
    </citation>
    <scope>NUCLEOTIDE SEQUENCE [LARGE SCALE GENOMIC DNA]</scope>
    <source>
        <strain evidence="7">UTEX 1602</strain>
    </source>
</reference>
<evidence type="ECO:0000256" key="2">
    <source>
        <dbReference type="ARBA" id="ARBA00022771"/>
    </source>
</evidence>
<organism evidence="6 7">
    <name type="scientific">Chlorella sorokiniana</name>
    <name type="common">Freshwater green alga</name>
    <dbReference type="NCBI Taxonomy" id="3076"/>
    <lineage>
        <taxon>Eukaryota</taxon>
        <taxon>Viridiplantae</taxon>
        <taxon>Chlorophyta</taxon>
        <taxon>core chlorophytes</taxon>
        <taxon>Trebouxiophyceae</taxon>
        <taxon>Chlorellales</taxon>
        <taxon>Chlorellaceae</taxon>
        <taxon>Chlorella clade</taxon>
        <taxon>Chlorella</taxon>
    </lineage>
</organism>
<gene>
    <name evidence="6" type="ORF">C2E21_1914</name>
</gene>
<dbReference type="InterPro" id="IPR002893">
    <property type="entry name" value="Znf_MYND"/>
</dbReference>
<dbReference type="OrthoDB" id="5945798at2759"/>
<evidence type="ECO:0000256" key="4">
    <source>
        <dbReference type="PROSITE-ProRule" id="PRU00134"/>
    </source>
</evidence>
<protein>
    <submittedName>
        <fullName evidence="6">HIT MYND zinc finger</fullName>
    </submittedName>
</protein>
<keyword evidence="7" id="KW-1185">Reference proteome</keyword>
<dbReference type="SUPFAM" id="SSF144232">
    <property type="entry name" value="HIT/MYND zinc finger-like"/>
    <property type="match status" value="1"/>
</dbReference>
<evidence type="ECO:0000313" key="7">
    <source>
        <dbReference type="Proteomes" id="UP000239899"/>
    </source>
</evidence>
<evidence type="ECO:0000313" key="6">
    <source>
        <dbReference type="EMBL" id="PRW60147.1"/>
    </source>
</evidence>
<evidence type="ECO:0000259" key="5">
    <source>
        <dbReference type="PROSITE" id="PS50865"/>
    </source>
</evidence>
<keyword evidence="1" id="KW-0479">Metal-binding</keyword>
<dbReference type="Gene3D" id="6.10.140.2220">
    <property type="match status" value="1"/>
</dbReference>
<dbReference type="Pfam" id="PF01753">
    <property type="entry name" value="zf-MYND"/>
    <property type="match status" value="1"/>
</dbReference>
<dbReference type="AlphaFoldDB" id="A0A2P6U1E9"/>